<dbReference type="PANTHER" id="PTHR46558:SF3">
    <property type="entry name" value="TRANSCRIPTIONAL REGULATOR"/>
    <property type="match status" value="1"/>
</dbReference>
<keyword evidence="1" id="KW-0238">DNA-binding</keyword>
<accession>A0ABW8SM97</accession>
<comment type="caution">
    <text evidence="3">The sequence shown here is derived from an EMBL/GenBank/DDBJ whole genome shotgun (WGS) entry which is preliminary data.</text>
</comment>
<keyword evidence="4" id="KW-1185">Reference proteome</keyword>
<reference evidence="3 4" key="1">
    <citation type="submission" date="2024-11" db="EMBL/GenBank/DDBJ databases">
        <authorList>
            <person name="Heng Y.C."/>
            <person name="Lim A.C.H."/>
            <person name="Lee J.K.Y."/>
            <person name="Kittelmann S."/>
        </authorList>
    </citation>
    <scope>NUCLEOTIDE SEQUENCE [LARGE SCALE GENOMIC DNA]</scope>
    <source>
        <strain evidence="3 4">WILCCON 0269</strain>
    </source>
</reference>
<dbReference type="PROSITE" id="PS50943">
    <property type="entry name" value="HTH_CROC1"/>
    <property type="match status" value="1"/>
</dbReference>
<dbReference type="Pfam" id="PF01381">
    <property type="entry name" value="HTH_3"/>
    <property type="match status" value="1"/>
</dbReference>
<dbReference type="Gene3D" id="1.10.260.40">
    <property type="entry name" value="lambda repressor-like DNA-binding domains"/>
    <property type="match status" value="1"/>
</dbReference>
<dbReference type="SUPFAM" id="SSF47413">
    <property type="entry name" value="lambda repressor-like DNA-binding domains"/>
    <property type="match status" value="1"/>
</dbReference>
<dbReference type="InterPro" id="IPR001387">
    <property type="entry name" value="Cro/C1-type_HTH"/>
</dbReference>
<feature type="domain" description="HTH cro/C1-type" evidence="2">
    <location>
        <begin position="11"/>
        <end position="65"/>
    </location>
</feature>
<gene>
    <name evidence="3" type="ORF">ACJDU8_12030</name>
</gene>
<dbReference type="InterPro" id="IPR010982">
    <property type="entry name" value="Lambda_DNA-bd_dom_sf"/>
</dbReference>
<organism evidence="3 4">
    <name type="scientific">Candidatus Clostridium eludens</name>
    <dbReference type="NCBI Taxonomy" id="3381663"/>
    <lineage>
        <taxon>Bacteria</taxon>
        <taxon>Bacillati</taxon>
        <taxon>Bacillota</taxon>
        <taxon>Clostridia</taxon>
        <taxon>Eubacteriales</taxon>
        <taxon>Clostridiaceae</taxon>
        <taxon>Clostridium</taxon>
    </lineage>
</organism>
<protein>
    <submittedName>
        <fullName evidence="3">Helix-turn-helix transcriptional regulator</fullName>
    </submittedName>
</protein>
<proteinExistence type="predicted"/>
<evidence type="ECO:0000313" key="3">
    <source>
        <dbReference type="EMBL" id="MFL0196284.1"/>
    </source>
</evidence>
<dbReference type="RefSeq" id="WP_406792390.1">
    <property type="nucleotide sequence ID" value="NZ_JBJHZX010000016.1"/>
</dbReference>
<dbReference type="EMBL" id="JBJHZX010000016">
    <property type="protein sequence ID" value="MFL0196284.1"/>
    <property type="molecule type" value="Genomic_DNA"/>
</dbReference>
<evidence type="ECO:0000313" key="4">
    <source>
        <dbReference type="Proteomes" id="UP001623660"/>
    </source>
</evidence>
<name>A0ABW8SM97_9CLOT</name>
<dbReference type="PANTHER" id="PTHR46558">
    <property type="entry name" value="TRACRIPTIONAL REGULATORY PROTEIN-RELATED-RELATED"/>
    <property type="match status" value="1"/>
</dbReference>
<dbReference type="SMART" id="SM00530">
    <property type="entry name" value="HTH_XRE"/>
    <property type="match status" value="1"/>
</dbReference>
<dbReference type="Proteomes" id="UP001623660">
    <property type="component" value="Unassembled WGS sequence"/>
</dbReference>
<sequence>MNKNIQLKNRLKVARAEKRLSQEQLAVLSGVTRQTISSIETGQYCPSAKLALILSKALDKKFEELFYFEEVKSND</sequence>
<dbReference type="CDD" id="cd00093">
    <property type="entry name" value="HTH_XRE"/>
    <property type="match status" value="1"/>
</dbReference>
<evidence type="ECO:0000259" key="2">
    <source>
        <dbReference type="PROSITE" id="PS50943"/>
    </source>
</evidence>
<evidence type="ECO:0000256" key="1">
    <source>
        <dbReference type="ARBA" id="ARBA00023125"/>
    </source>
</evidence>